<dbReference type="InterPro" id="IPR023213">
    <property type="entry name" value="CAT-like_dom_sf"/>
</dbReference>
<dbReference type="AlphaFoldDB" id="A0A2I0ATM8"/>
<keyword evidence="2" id="KW-0808">Transferase</keyword>
<dbReference type="PANTHER" id="PTHR31642">
    <property type="entry name" value="TRICHOTHECENE 3-O-ACETYLTRANSFERASE"/>
    <property type="match status" value="1"/>
</dbReference>
<evidence type="ECO:0000313" key="5">
    <source>
        <dbReference type="Proteomes" id="UP000236161"/>
    </source>
</evidence>
<organism evidence="4 5">
    <name type="scientific">Apostasia shenzhenica</name>
    <dbReference type="NCBI Taxonomy" id="1088818"/>
    <lineage>
        <taxon>Eukaryota</taxon>
        <taxon>Viridiplantae</taxon>
        <taxon>Streptophyta</taxon>
        <taxon>Embryophyta</taxon>
        <taxon>Tracheophyta</taxon>
        <taxon>Spermatophyta</taxon>
        <taxon>Magnoliopsida</taxon>
        <taxon>Liliopsida</taxon>
        <taxon>Asparagales</taxon>
        <taxon>Orchidaceae</taxon>
        <taxon>Apostasioideae</taxon>
        <taxon>Apostasia</taxon>
    </lineage>
</organism>
<protein>
    <submittedName>
        <fullName evidence="4">Uncharacterized protein</fullName>
    </submittedName>
</protein>
<dbReference type="InterPro" id="IPR050317">
    <property type="entry name" value="Plant_Fungal_Acyltransferase"/>
</dbReference>
<dbReference type="EMBL" id="KZ451950">
    <property type="protein sequence ID" value="PKA58905.1"/>
    <property type="molecule type" value="Genomic_DNA"/>
</dbReference>
<evidence type="ECO:0000256" key="2">
    <source>
        <dbReference type="ARBA" id="ARBA00022679"/>
    </source>
</evidence>
<keyword evidence="5" id="KW-1185">Reference proteome</keyword>
<gene>
    <name evidence="4" type="ORF">AXF42_Ash000998</name>
</gene>
<accession>A0A2I0ATM8</accession>
<comment type="similarity">
    <text evidence="1">Belongs to the plant acyltransferase family.</text>
</comment>
<dbReference type="Pfam" id="PF02458">
    <property type="entry name" value="Transferase"/>
    <property type="match status" value="1"/>
</dbReference>
<proteinExistence type="inferred from homology"/>
<evidence type="ECO:0000313" key="4">
    <source>
        <dbReference type="EMBL" id="PKA58905.1"/>
    </source>
</evidence>
<dbReference type="Proteomes" id="UP000236161">
    <property type="component" value="Unassembled WGS sequence"/>
</dbReference>
<evidence type="ECO:0000256" key="1">
    <source>
        <dbReference type="ARBA" id="ARBA00009861"/>
    </source>
</evidence>
<dbReference type="PANTHER" id="PTHR31642:SF299">
    <property type="entry name" value="OS02G0653400 PROTEIN"/>
    <property type="match status" value="1"/>
</dbReference>
<dbReference type="Gene3D" id="3.30.559.10">
    <property type="entry name" value="Chloramphenicol acetyltransferase-like domain"/>
    <property type="match status" value="1"/>
</dbReference>
<sequence length="345" mass="37096">MAVGISIVAFQSISPAKMTEPGRSRAVSIASGDELRPEVFGAHFRLVLYYRLAGEEESALAVAGWARETMSAALAEEPLLAGRLTRREGRSGWEVKFNDAGVRLVQASATATMEEFLAAGELEEREWKLVYWREVERENPQQSALFYVQVTEFQGDGYSIGISCSLLLADPLLLARFLRRWAEIHRRKTAAGLVSGDPIFHLSRFKRSPLPTHLAAPGRGEAAPPTCTLLFRLPSKSSISIAALAAGCAGEAAACTCFTFIYSDHSAGVTVEFVEEIGAGSGREDGAVEAAKWSDLDAGKMELRQGSAPVRVSYRIVPGGSEVVVLVMVPADISGPLVSVSVPLK</sequence>
<name>A0A2I0ATM8_9ASPA</name>
<dbReference type="GO" id="GO:0016747">
    <property type="term" value="F:acyltransferase activity, transferring groups other than amino-acyl groups"/>
    <property type="evidence" value="ECO:0007669"/>
    <property type="project" value="TreeGrafter"/>
</dbReference>
<dbReference type="OrthoDB" id="756073at2759"/>
<evidence type="ECO:0000256" key="3">
    <source>
        <dbReference type="ARBA" id="ARBA00023315"/>
    </source>
</evidence>
<reference evidence="4 5" key="1">
    <citation type="journal article" date="2017" name="Nature">
        <title>The Apostasia genome and the evolution of orchids.</title>
        <authorList>
            <person name="Zhang G.Q."/>
            <person name="Liu K.W."/>
            <person name="Li Z."/>
            <person name="Lohaus R."/>
            <person name="Hsiao Y.Y."/>
            <person name="Niu S.C."/>
            <person name="Wang J.Y."/>
            <person name="Lin Y.C."/>
            <person name="Xu Q."/>
            <person name="Chen L.J."/>
            <person name="Yoshida K."/>
            <person name="Fujiwara S."/>
            <person name="Wang Z.W."/>
            <person name="Zhang Y.Q."/>
            <person name="Mitsuda N."/>
            <person name="Wang M."/>
            <person name="Liu G.H."/>
            <person name="Pecoraro L."/>
            <person name="Huang H.X."/>
            <person name="Xiao X.J."/>
            <person name="Lin M."/>
            <person name="Wu X.Y."/>
            <person name="Wu W.L."/>
            <person name="Chen Y.Y."/>
            <person name="Chang S.B."/>
            <person name="Sakamoto S."/>
            <person name="Ohme-Takagi M."/>
            <person name="Yagi M."/>
            <person name="Zeng S.J."/>
            <person name="Shen C.Y."/>
            <person name="Yeh C.M."/>
            <person name="Luo Y.B."/>
            <person name="Tsai W.C."/>
            <person name="Van de Peer Y."/>
            <person name="Liu Z.J."/>
        </authorList>
    </citation>
    <scope>NUCLEOTIDE SEQUENCE [LARGE SCALE GENOMIC DNA]</scope>
    <source>
        <strain evidence="5">cv. Shenzhen</strain>
        <tissue evidence="4">Stem</tissue>
    </source>
</reference>
<keyword evidence="3" id="KW-0012">Acyltransferase</keyword>